<dbReference type="PROSITE" id="PS51371">
    <property type="entry name" value="CBS"/>
    <property type="match status" value="1"/>
</dbReference>
<evidence type="ECO:0000313" key="14">
    <source>
        <dbReference type="Proteomes" id="UP000535511"/>
    </source>
</evidence>
<proteinExistence type="predicted"/>
<feature type="transmembrane region" description="Helical" evidence="11">
    <location>
        <begin position="312"/>
        <end position="331"/>
    </location>
</feature>
<dbReference type="PRINTS" id="PR00762">
    <property type="entry name" value="CLCHANNEL"/>
</dbReference>
<dbReference type="InterPro" id="IPR046342">
    <property type="entry name" value="CBS_dom_sf"/>
</dbReference>
<feature type="transmembrane region" description="Helical" evidence="11">
    <location>
        <begin position="240"/>
        <end position="264"/>
    </location>
</feature>
<dbReference type="InterPro" id="IPR050368">
    <property type="entry name" value="ClC-type_chloride_channel"/>
</dbReference>
<evidence type="ECO:0000259" key="12">
    <source>
        <dbReference type="PROSITE" id="PS51371"/>
    </source>
</evidence>
<comment type="caution">
    <text evidence="13">The sequence shown here is derived from an EMBL/GenBank/DDBJ whole genome shotgun (WGS) entry which is preliminary data.</text>
</comment>
<accession>A0A7Y9E3M9</accession>
<keyword evidence="7" id="KW-0869">Chloride channel</keyword>
<feature type="transmembrane region" description="Helical" evidence="11">
    <location>
        <begin position="71"/>
        <end position="91"/>
    </location>
</feature>
<keyword evidence="9" id="KW-0407">Ion channel</keyword>
<gene>
    <name evidence="13" type="ORF">BJZ21_000438</name>
</gene>
<dbReference type="Proteomes" id="UP000535511">
    <property type="component" value="Unassembled WGS sequence"/>
</dbReference>
<dbReference type="PANTHER" id="PTHR43427:SF6">
    <property type="entry name" value="CHLORIDE CHANNEL PROTEIN CLC-E"/>
    <property type="match status" value="1"/>
</dbReference>
<keyword evidence="8" id="KW-0868">Chloride</keyword>
<evidence type="ECO:0000256" key="9">
    <source>
        <dbReference type="ARBA" id="ARBA00023303"/>
    </source>
</evidence>
<dbReference type="Gene3D" id="1.10.3080.10">
    <property type="entry name" value="Clc chloride channel"/>
    <property type="match status" value="1"/>
</dbReference>
<feature type="transmembrane region" description="Helical" evidence="11">
    <location>
        <begin position="367"/>
        <end position="392"/>
    </location>
</feature>
<dbReference type="Gene3D" id="3.10.580.10">
    <property type="entry name" value="CBS-domain"/>
    <property type="match status" value="1"/>
</dbReference>
<keyword evidence="2" id="KW-0813">Transport</keyword>
<keyword evidence="3 11" id="KW-0812">Transmembrane</keyword>
<comment type="subcellular location">
    <subcellularLocation>
        <location evidence="1">Membrane</location>
        <topology evidence="1">Multi-pass membrane protein</topology>
    </subcellularLocation>
</comment>
<feature type="transmembrane region" description="Helical" evidence="11">
    <location>
        <begin position="21"/>
        <end position="45"/>
    </location>
</feature>
<dbReference type="GO" id="GO:0005254">
    <property type="term" value="F:chloride channel activity"/>
    <property type="evidence" value="ECO:0007669"/>
    <property type="project" value="UniProtKB-KW"/>
</dbReference>
<organism evidence="13 14">
    <name type="scientific">Nocardioides panaciterrulae</name>
    <dbReference type="NCBI Taxonomy" id="661492"/>
    <lineage>
        <taxon>Bacteria</taxon>
        <taxon>Bacillati</taxon>
        <taxon>Actinomycetota</taxon>
        <taxon>Actinomycetes</taxon>
        <taxon>Propionibacteriales</taxon>
        <taxon>Nocardioidaceae</taxon>
        <taxon>Nocardioides</taxon>
    </lineage>
</organism>
<evidence type="ECO:0000256" key="1">
    <source>
        <dbReference type="ARBA" id="ARBA00004141"/>
    </source>
</evidence>
<dbReference type="InterPro" id="IPR001807">
    <property type="entry name" value="ClC"/>
</dbReference>
<dbReference type="SUPFAM" id="SSF54631">
    <property type="entry name" value="CBS-domain pair"/>
    <property type="match status" value="1"/>
</dbReference>
<evidence type="ECO:0000256" key="4">
    <source>
        <dbReference type="ARBA" id="ARBA00022989"/>
    </source>
</evidence>
<feature type="transmembrane region" description="Helical" evidence="11">
    <location>
        <begin position="276"/>
        <end position="300"/>
    </location>
</feature>
<keyword evidence="14" id="KW-1185">Reference proteome</keyword>
<dbReference type="RefSeq" id="WP_218851237.1">
    <property type="nucleotide sequence ID" value="NZ_JACCBG010000001.1"/>
</dbReference>
<feature type="transmembrane region" description="Helical" evidence="11">
    <location>
        <begin position="204"/>
        <end position="228"/>
    </location>
</feature>
<dbReference type="CDD" id="cd00400">
    <property type="entry name" value="Voltage_gated_ClC"/>
    <property type="match status" value="1"/>
</dbReference>
<keyword evidence="10" id="KW-0129">CBS domain</keyword>
<dbReference type="SUPFAM" id="SSF81340">
    <property type="entry name" value="Clc chloride channel"/>
    <property type="match status" value="1"/>
</dbReference>
<keyword evidence="6 11" id="KW-0472">Membrane</keyword>
<sequence length="599" mass="62824">MPAPVRDVRHLGDFSATPRMILITALALPIGAVAAGVAWCLLRLIGLVTNAVFYQRVGTGLVAPGATDHPWWLVLLAPVVGGLVIGLMARYGSEKIRGHGMPETIEAILMNGSRIQPRVAVLKPLSAAVAIGTGGPFGAEGPIIATGGSIGSLFAQFLHLTADERKTLLVAGATAGMAATFNAPLASLALAVELLLFEWRPRSLVPVAAAVSIATVLRHPLLGSGALFPTVGDLHVTTSTYLLCVVSGVVSALLAVVATGLVYASEDAFHKLPIHWMWWPAIGGLVIGIGGLFVPQALGVGYNVIGAELDGSIGLGLVAGILIVKTLIWALSLGSGTSGGVLAPVFMIGGALGTLEAHVFPTVGPGFWALVGLAGVLGGVMRSPFTGVIFALELTQRFDALLPLLIGCTTAFALSVLLLKRSVLTEKIARRGYHLTREYDVDPLEVLFVSEVMSEEVLELRADLDVAAAYEALGDPADAASDWRQQLYPVVTDDGELLGLVARADLLEAGSAGRGSTPVKDLLTVDRVQTHGDQTLRHAAETMAVHGVTTLPVVDRDDPARVIGLISLPQLLAARRRDQQEARDRERVLRIRRVAPAGR</sequence>
<protein>
    <submittedName>
        <fullName evidence="13">H+/Cl- antiporter ClcA</fullName>
    </submittedName>
</protein>
<dbReference type="PANTHER" id="PTHR43427">
    <property type="entry name" value="CHLORIDE CHANNEL PROTEIN CLC-E"/>
    <property type="match status" value="1"/>
</dbReference>
<dbReference type="Pfam" id="PF00571">
    <property type="entry name" value="CBS"/>
    <property type="match status" value="2"/>
</dbReference>
<feature type="transmembrane region" description="Helical" evidence="11">
    <location>
        <begin position="337"/>
        <end position="355"/>
    </location>
</feature>
<dbReference type="AlphaFoldDB" id="A0A7Y9E3M9"/>
<feature type="transmembrane region" description="Helical" evidence="11">
    <location>
        <begin position="168"/>
        <end position="192"/>
    </location>
</feature>
<dbReference type="GO" id="GO:0034707">
    <property type="term" value="C:chloride channel complex"/>
    <property type="evidence" value="ECO:0007669"/>
    <property type="project" value="UniProtKB-KW"/>
</dbReference>
<evidence type="ECO:0000256" key="6">
    <source>
        <dbReference type="ARBA" id="ARBA00023136"/>
    </source>
</evidence>
<evidence type="ECO:0000313" key="13">
    <source>
        <dbReference type="EMBL" id="NYD40355.1"/>
    </source>
</evidence>
<evidence type="ECO:0000256" key="5">
    <source>
        <dbReference type="ARBA" id="ARBA00023065"/>
    </source>
</evidence>
<evidence type="ECO:0000256" key="7">
    <source>
        <dbReference type="ARBA" id="ARBA00023173"/>
    </source>
</evidence>
<feature type="transmembrane region" description="Helical" evidence="11">
    <location>
        <begin position="398"/>
        <end position="419"/>
    </location>
</feature>
<keyword evidence="5" id="KW-0406">Ion transport</keyword>
<dbReference type="InterPro" id="IPR014743">
    <property type="entry name" value="Cl-channel_core"/>
</dbReference>
<dbReference type="InterPro" id="IPR000644">
    <property type="entry name" value="CBS_dom"/>
</dbReference>
<evidence type="ECO:0000256" key="11">
    <source>
        <dbReference type="SAM" id="Phobius"/>
    </source>
</evidence>
<evidence type="ECO:0000256" key="10">
    <source>
        <dbReference type="PROSITE-ProRule" id="PRU00703"/>
    </source>
</evidence>
<evidence type="ECO:0000256" key="3">
    <source>
        <dbReference type="ARBA" id="ARBA00022692"/>
    </source>
</evidence>
<reference evidence="13 14" key="1">
    <citation type="submission" date="2020-07" db="EMBL/GenBank/DDBJ databases">
        <title>Sequencing the genomes of 1000 actinobacteria strains.</title>
        <authorList>
            <person name="Klenk H.-P."/>
        </authorList>
    </citation>
    <scope>NUCLEOTIDE SEQUENCE [LARGE SCALE GENOMIC DNA]</scope>
    <source>
        <strain evidence="13 14">DSM 21350</strain>
    </source>
</reference>
<evidence type="ECO:0000256" key="8">
    <source>
        <dbReference type="ARBA" id="ARBA00023214"/>
    </source>
</evidence>
<name>A0A7Y9E3M9_9ACTN</name>
<dbReference type="EMBL" id="JACCBG010000001">
    <property type="protein sequence ID" value="NYD40355.1"/>
    <property type="molecule type" value="Genomic_DNA"/>
</dbReference>
<dbReference type="Pfam" id="PF00654">
    <property type="entry name" value="Voltage_CLC"/>
    <property type="match status" value="1"/>
</dbReference>
<keyword evidence="4 11" id="KW-1133">Transmembrane helix</keyword>
<dbReference type="CDD" id="cd02205">
    <property type="entry name" value="CBS_pair_SF"/>
    <property type="match status" value="1"/>
</dbReference>
<evidence type="ECO:0000256" key="2">
    <source>
        <dbReference type="ARBA" id="ARBA00022448"/>
    </source>
</evidence>
<feature type="domain" description="CBS" evidence="12">
    <location>
        <begin position="516"/>
        <end position="581"/>
    </location>
</feature>